<dbReference type="Proteomes" id="UP001344447">
    <property type="component" value="Unassembled WGS sequence"/>
</dbReference>
<dbReference type="InterPro" id="IPR019587">
    <property type="entry name" value="Polyketide_cyclase/dehydratase"/>
</dbReference>
<gene>
    <name evidence="1" type="ORF">RB653_002796</name>
</gene>
<dbReference type="InterPro" id="IPR023393">
    <property type="entry name" value="START-like_dom_sf"/>
</dbReference>
<dbReference type="EMBL" id="JAVFKY010000004">
    <property type="protein sequence ID" value="KAK5577848.1"/>
    <property type="molecule type" value="Genomic_DNA"/>
</dbReference>
<name>A0AAN7UAA8_9MYCE</name>
<dbReference type="PANTHER" id="PTHR39332">
    <property type="entry name" value="BLL4707 PROTEIN"/>
    <property type="match status" value="1"/>
</dbReference>
<dbReference type="Pfam" id="PF10604">
    <property type="entry name" value="Polyketide_cyc2"/>
    <property type="match status" value="1"/>
</dbReference>
<evidence type="ECO:0000313" key="2">
    <source>
        <dbReference type="Proteomes" id="UP001344447"/>
    </source>
</evidence>
<dbReference type="PANTHER" id="PTHR39332:SF7">
    <property type="entry name" value="SRPBCC FAMILY PROTEIN"/>
    <property type="match status" value="1"/>
</dbReference>
<protein>
    <recommendedName>
        <fullName evidence="3">SRPBCC family protein</fullName>
    </recommendedName>
</protein>
<dbReference type="SUPFAM" id="SSF55961">
    <property type="entry name" value="Bet v1-like"/>
    <property type="match status" value="1"/>
</dbReference>
<sequence>MSTRVQKSAILNENIDKVWNVLRNFDFPSKIFPVIESSVIEGDSTSTTVGAIRVLKWKTGETNKQRLLELSDLSHKIVYELIESEQTAEVTAYISTIKLIRITESNQTLLAWESEFSADVKKDLINFESKSVSLNLQDLQKFFSK</sequence>
<reference evidence="1 2" key="1">
    <citation type="submission" date="2023-11" db="EMBL/GenBank/DDBJ databases">
        <title>Dfirmibasis_genome.</title>
        <authorList>
            <person name="Edelbroek B."/>
            <person name="Kjellin J."/>
            <person name="Jerlstrom-Hultqvist J."/>
            <person name="Soderbom F."/>
        </authorList>
    </citation>
    <scope>NUCLEOTIDE SEQUENCE [LARGE SCALE GENOMIC DNA]</scope>
    <source>
        <strain evidence="1 2">TNS-C-14</strain>
    </source>
</reference>
<accession>A0AAN7UAA8</accession>
<dbReference type="AlphaFoldDB" id="A0AAN7UAA8"/>
<organism evidence="1 2">
    <name type="scientific">Dictyostelium firmibasis</name>
    <dbReference type="NCBI Taxonomy" id="79012"/>
    <lineage>
        <taxon>Eukaryota</taxon>
        <taxon>Amoebozoa</taxon>
        <taxon>Evosea</taxon>
        <taxon>Eumycetozoa</taxon>
        <taxon>Dictyostelia</taxon>
        <taxon>Dictyosteliales</taxon>
        <taxon>Dictyosteliaceae</taxon>
        <taxon>Dictyostelium</taxon>
    </lineage>
</organism>
<proteinExistence type="predicted"/>
<dbReference type="Gene3D" id="3.30.530.20">
    <property type="match status" value="1"/>
</dbReference>
<evidence type="ECO:0000313" key="1">
    <source>
        <dbReference type="EMBL" id="KAK5577848.1"/>
    </source>
</evidence>
<comment type="caution">
    <text evidence="1">The sequence shown here is derived from an EMBL/GenBank/DDBJ whole genome shotgun (WGS) entry which is preliminary data.</text>
</comment>
<keyword evidence="2" id="KW-1185">Reference proteome</keyword>
<evidence type="ECO:0008006" key="3">
    <source>
        <dbReference type="Google" id="ProtNLM"/>
    </source>
</evidence>
<dbReference type="CDD" id="cd07821">
    <property type="entry name" value="PYR_PYL_RCAR_like"/>
    <property type="match status" value="1"/>
</dbReference>